<dbReference type="GO" id="GO:0002953">
    <property type="term" value="F:5'-deoxynucleotidase activity"/>
    <property type="evidence" value="ECO:0007669"/>
    <property type="project" value="UniProtKB-EC"/>
</dbReference>
<evidence type="ECO:0000256" key="2">
    <source>
        <dbReference type="ARBA" id="ARBA00001936"/>
    </source>
</evidence>
<dbReference type="EMBL" id="BEGY01000057">
    <property type="protein sequence ID" value="GAX80855.1"/>
    <property type="molecule type" value="Genomic_DNA"/>
</dbReference>
<feature type="domain" description="HD" evidence="10">
    <location>
        <begin position="39"/>
        <end position="143"/>
    </location>
</feature>
<dbReference type="PROSITE" id="PS51831">
    <property type="entry name" value="HD"/>
    <property type="match status" value="1"/>
</dbReference>
<organism evidence="11 12">
    <name type="scientific">Chlamydomonas eustigma</name>
    <dbReference type="NCBI Taxonomy" id="1157962"/>
    <lineage>
        <taxon>Eukaryota</taxon>
        <taxon>Viridiplantae</taxon>
        <taxon>Chlorophyta</taxon>
        <taxon>core chlorophytes</taxon>
        <taxon>Chlorophyceae</taxon>
        <taxon>CS clade</taxon>
        <taxon>Chlamydomonadales</taxon>
        <taxon>Chlamydomonadaceae</taxon>
        <taxon>Chlamydomonas</taxon>
    </lineage>
</organism>
<comment type="caution">
    <text evidence="11">The sequence shown here is derived from an EMBL/GenBank/DDBJ whole genome shotgun (WGS) entry which is preliminary data.</text>
</comment>
<comment type="subunit">
    <text evidence="6">Homodimer.</text>
</comment>
<evidence type="ECO:0000313" key="12">
    <source>
        <dbReference type="Proteomes" id="UP000232323"/>
    </source>
</evidence>
<evidence type="ECO:0000313" key="11">
    <source>
        <dbReference type="EMBL" id="GAX80855.1"/>
    </source>
</evidence>
<dbReference type="SMART" id="SM00471">
    <property type="entry name" value="HDc"/>
    <property type="match status" value="1"/>
</dbReference>
<proteinExistence type="inferred from homology"/>
<comment type="similarity">
    <text evidence="5">Belongs to the HDDC2 family.</text>
</comment>
<comment type="catalytic activity">
    <reaction evidence="1">
        <text>a 2'-deoxyribonucleoside 5'-phosphate + H2O = a 2'-deoxyribonucleoside + phosphate</text>
        <dbReference type="Rhea" id="RHEA:36167"/>
        <dbReference type="ChEBI" id="CHEBI:15377"/>
        <dbReference type="ChEBI" id="CHEBI:18274"/>
        <dbReference type="ChEBI" id="CHEBI:43474"/>
        <dbReference type="ChEBI" id="CHEBI:65317"/>
        <dbReference type="EC" id="3.1.3.89"/>
    </reaction>
</comment>
<sequence length="195" mass="21878">MSHAPSAKQSIDFLLLLQKLKVTKRTGWVRKEVPAPESIADHMYRMGMMSLVAGDCGVDSNRCIRMALVHDIAESIVGDITPHCNVSKKEKNALETDAMNQITAILGSDTGAAKEVSELWNEYEAGTSPEAQLVKDFDKLEMIIQAHEYEEANAGMKLQEFFDSTDGKFRTQLGIEWAQELIKRRRVQHGLVEEK</sequence>
<gene>
    <name evidence="11" type="ORF">CEUSTIGMA_g8290.t1</name>
</gene>
<dbReference type="Gene3D" id="1.10.3210.10">
    <property type="entry name" value="Hypothetical protein af1432"/>
    <property type="match status" value="1"/>
</dbReference>
<dbReference type="GO" id="GO:0005737">
    <property type="term" value="C:cytoplasm"/>
    <property type="evidence" value="ECO:0007669"/>
    <property type="project" value="TreeGrafter"/>
</dbReference>
<name>A0A250XCN4_9CHLO</name>
<dbReference type="STRING" id="1157962.A0A250XCN4"/>
<dbReference type="OrthoDB" id="10254258at2759"/>
<comment type="cofactor">
    <cofactor evidence="2">
        <name>Mn(2+)</name>
        <dbReference type="ChEBI" id="CHEBI:29035"/>
    </cofactor>
</comment>
<comment type="cofactor">
    <cofactor evidence="3">
        <name>Co(2+)</name>
        <dbReference type="ChEBI" id="CHEBI:48828"/>
    </cofactor>
</comment>
<keyword evidence="12" id="KW-1185">Reference proteome</keyword>
<dbReference type="EC" id="3.1.3.89" evidence="7"/>
<evidence type="ECO:0000256" key="7">
    <source>
        <dbReference type="ARBA" id="ARBA00012964"/>
    </source>
</evidence>
<dbReference type="InterPro" id="IPR039356">
    <property type="entry name" value="YfbR/HDDC2"/>
</dbReference>
<accession>A0A250XCN4</accession>
<keyword evidence="9" id="KW-0378">Hydrolase</keyword>
<evidence type="ECO:0000256" key="5">
    <source>
        <dbReference type="ARBA" id="ARBA00009999"/>
    </source>
</evidence>
<dbReference type="Pfam" id="PF13023">
    <property type="entry name" value="HD_3"/>
    <property type="match status" value="1"/>
</dbReference>
<dbReference type="GO" id="GO:0046872">
    <property type="term" value="F:metal ion binding"/>
    <property type="evidence" value="ECO:0007669"/>
    <property type="project" value="UniProtKB-KW"/>
</dbReference>
<dbReference type="FunFam" id="1.10.3210.10:FF:000016">
    <property type="entry name" value="HD domain-containing protein 2"/>
    <property type="match status" value="1"/>
</dbReference>
<evidence type="ECO:0000256" key="4">
    <source>
        <dbReference type="ARBA" id="ARBA00004074"/>
    </source>
</evidence>
<reference evidence="11 12" key="1">
    <citation type="submission" date="2017-08" db="EMBL/GenBank/DDBJ databases">
        <title>Acidophilic green algal genome provides insights into adaptation to an acidic environment.</title>
        <authorList>
            <person name="Hirooka S."/>
            <person name="Hirose Y."/>
            <person name="Kanesaki Y."/>
            <person name="Higuchi S."/>
            <person name="Fujiwara T."/>
            <person name="Onuma R."/>
            <person name="Era A."/>
            <person name="Ohbayashi R."/>
            <person name="Uzuka A."/>
            <person name="Nozaki H."/>
            <person name="Yoshikawa H."/>
            <person name="Miyagishima S.Y."/>
        </authorList>
    </citation>
    <scope>NUCLEOTIDE SEQUENCE [LARGE SCALE GENOMIC DNA]</scope>
    <source>
        <strain evidence="11 12">NIES-2499</strain>
    </source>
</reference>
<dbReference type="AlphaFoldDB" id="A0A250XCN4"/>
<dbReference type="SUPFAM" id="SSF109604">
    <property type="entry name" value="HD-domain/PDEase-like"/>
    <property type="match status" value="1"/>
</dbReference>
<evidence type="ECO:0000256" key="6">
    <source>
        <dbReference type="ARBA" id="ARBA00011738"/>
    </source>
</evidence>
<dbReference type="InterPro" id="IPR006674">
    <property type="entry name" value="HD_domain"/>
</dbReference>
<dbReference type="PANTHER" id="PTHR11845:SF13">
    <property type="entry name" value="5'-DEOXYNUCLEOTIDASE HDDC2"/>
    <property type="match status" value="1"/>
</dbReference>
<protein>
    <recommendedName>
        <fullName evidence="7">5'-deoxynucleotidase</fullName>
        <ecNumber evidence="7">3.1.3.89</ecNumber>
    </recommendedName>
</protein>
<evidence type="ECO:0000256" key="3">
    <source>
        <dbReference type="ARBA" id="ARBA00001941"/>
    </source>
</evidence>
<keyword evidence="8" id="KW-0479">Metal-binding</keyword>
<comment type="function">
    <text evidence="4">Catalyzes the dephosphorylation of the nucleoside 5'-monophosphates deoxyadenosine monophosphate (dAMP), deoxycytidine monophosphate (dCMP), deoxyguanosine monophosphate (dGMP) and deoxythymidine monophosphate (dTMP).</text>
</comment>
<evidence type="ECO:0000256" key="9">
    <source>
        <dbReference type="ARBA" id="ARBA00022801"/>
    </source>
</evidence>
<evidence type="ECO:0000256" key="8">
    <source>
        <dbReference type="ARBA" id="ARBA00022723"/>
    </source>
</evidence>
<dbReference type="Proteomes" id="UP000232323">
    <property type="component" value="Unassembled WGS sequence"/>
</dbReference>
<evidence type="ECO:0000259" key="10">
    <source>
        <dbReference type="PROSITE" id="PS51831"/>
    </source>
</evidence>
<dbReference type="PANTHER" id="PTHR11845">
    <property type="entry name" value="5'-DEOXYNUCLEOTIDASE HDDC2"/>
    <property type="match status" value="1"/>
</dbReference>
<evidence type="ECO:0000256" key="1">
    <source>
        <dbReference type="ARBA" id="ARBA00001638"/>
    </source>
</evidence>
<dbReference type="InterPro" id="IPR003607">
    <property type="entry name" value="HD/PDEase_dom"/>
</dbReference>